<proteinExistence type="predicted"/>
<comment type="caution">
    <text evidence="1">The sequence shown here is derived from an EMBL/GenBank/DDBJ whole genome shotgun (WGS) entry which is preliminary data.</text>
</comment>
<gene>
    <name evidence="1" type="ORF">HGRIS_010491</name>
</gene>
<keyword evidence="2" id="KW-1185">Reference proteome</keyword>
<sequence>MMGLDLEEAQRCQLLIRLRSDRRATDRQHSLIAQRSKVLGRICAWTKYKLCTALRPPSSAFEEAATPVVLPLCPLRPQAIPPSELRPCGVLTPSLAKSRWQLRVAQASDTLADISANLHIQSAMYATRTTMSKASANFAQ</sequence>
<organism evidence="1 2">
    <name type="scientific">Hohenbuehelia grisea</name>
    <dbReference type="NCBI Taxonomy" id="104357"/>
    <lineage>
        <taxon>Eukaryota</taxon>
        <taxon>Fungi</taxon>
        <taxon>Dikarya</taxon>
        <taxon>Basidiomycota</taxon>
        <taxon>Agaricomycotina</taxon>
        <taxon>Agaricomycetes</taxon>
        <taxon>Agaricomycetidae</taxon>
        <taxon>Agaricales</taxon>
        <taxon>Pleurotineae</taxon>
        <taxon>Pleurotaceae</taxon>
        <taxon>Hohenbuehelia</taxon>
    </lineage>
</organism>
<protein>
    <submittedName>
        <fullName evidence="1">Uncharacterized protein</fullName>
    </submittedName>
</protein>
<evidence type="ECO:0000313" key="2">
    <source>
        <dbReference type="Proteomes" id="UP001556367"/>
    </source>
</evidence>
<dbReference type="Proteomes" id="UP001556367">
    <property type="component" value="Unassembled WGS sequence"/>
</dbReference>
<dbReference type="EMBL" id="JASNQZ010000013">
    <property type="protein sequence ID" value="KAL0948690.1"/>
    <property type="molecule type" value="Genomic_DNA"/>
</dbReference>
<evidence type="ECO:0000313" key="1">
    <source>
        <dbReference type="EMBL" id="KAL0948690.1"/>
    </source>
</evidence>
<name>A0ABR3IZR9_9AGAR</name>
<reference evidence="2" key="1">
    <citation type="submission" date="2024-06" db="EMBL/GenBank/DDBJ databases">
        <title>Multi-omics analyses provide insights into the biosynthesis of the anticancer antibiotic pleurotin in Hohenbuehelia grisea.</title>
        <authorList>
            <person name="Weaver J.A."/>
            <person name="Alberti F."/>
        </authorList>
    </citation>
    <scope>NUCLEOTIDE SEQUENCE [LARGE SCALE GENOMIC DNA]</scope>
    <source>
        <strain evidence="2">T-177</strain>
    </source>
</reference>
<accession>A0ABR3IZR9</accession>